<proteinExistence type="predicted"/>
<evidence type="ECO:0000256" key="1">
    <source>
        <dbReference type="SAM" id="Coils"/>
    </source>
</evidence>
<dbReference type="EMBL" id="RFFG01000106">
    <property type="protein sequence ID" value="RMI37464.1"/>
    <property type="molecule type" value="Genomic_DNA"/>
</dbReference>
<dbReference type="OrthoDB" id="3478996at2"/>
<dbReference type="AlphaFoldDB" id="A0A3M2LJ19"/>
<name>A0A3M2LJ19_9ACTN</name>
<feature type="coiled-coil region" evidence="1">
    <location>
        <begin position="27"/>
        <end position="54"/>
    </location>
</feature>
<evidence type="ECO:0000313" key="3">
    <source>
        <dbReference type="Proteomes" id="UP000282674"/>
    </source>
</evidence>
<accession>A0A3M2LJ19</accession>
<reference evidence="2 3" key="1">
    <citation type="submission" date="2018-10" db="EMBL/GenBank/DDBJ databases">
        <title>Isolation from soil.</title>
        <authorList>
            <person name="Hu J."/>
        </authorList>
    </citation>
    <scope>NUCLEOTIDE SEQUENCE [LARGE SCALE GENOMIC DNA]</scope>
    <source>
        <strain evidence="2 3">NEAU-Ht49</strain>
    </source>
</reference>
<dbReference type="Proteomes" id="UP000282674">
    <property type="component" value="Unassembled WGS sequence"/>
</dbReference>
<comment type="caution">
    <text evidence="2">The sequence shown here is derived from an EMBL/GenBank/DDBJ whole genome shotgun (WGS) entry which is preliminary data.</text>
</comment>
<gene>
    <name evidence="2" type="ORF">EBO15_35875</name>
</gene>
<protein>
    <submittedName>
        <fullName evidence="2">Uncharacterized protein</fullName>
    </submittedName>
</protein>
<sequence>MTTTVILVLLCLAIAGRELYLASDKRLPRAQAELRELRDRVIELTRRQDAMRADMDRSVEGPPPVVSEAPSPELVGHLDALTERVNRVERDLGVVAGQFAGLELDREAQRALARSLDVVEQDVRELHQEMLDRLASEKGVVSGVVLSDGGEAEALLLEAFERAAAEYGLRVRIRDQRADGGLAGTFYYLSGRRSEALAEEMFTYVRGLYDPHDPSGLTALLTEMAHLDGDGLVRFGSFIAVRAQDALVCGLLSDDAGAVSFAEDEGDPRELAARVRDLPDEQQADLSWLRAED</sequence>
<dbReference type="RefSeq" id="WP_122198916.1">
    <property type="nucleotide sequence ID" value="NZ_JBHSKC010000006.1"/>
</dbReference>
<keyword evidence="1" id="KW-0175">Coiled coil</keyword>
<evidence type="ECO:0000313" key="2">
    <source>
        <dbReference type="EMBL" id="RMI37464.1"/>
    </source>
</evidence>
<organism evidence="2 3">
    <name type="scientific">Actinomadura harenae</name>
    <dbReference type="NCBI Taxonomy" id="2483351"/>
    <lineage>
        <taxon>Bacteria</taxon>
        <taxon>Bacillati</taxon>
        <taxon>Actinomycetota</taxon>
        <taxon>Actinomycetes</taxon>
        <taxon>Streptosporangiales</taxon>
        <taxon>Thermomonosporaceae</taxon>
        <taxon>Actinomadura</taxon>
    </lineage>
</organism>
<keyword evidence="3" id="KW-1185">Reference proteome</keyword>